<organism evidence="2 3">
    <name type="scientific">Gemmata massiliana</name>
    <dbReference type="NCBI Taxonomy" id="1210884"/>
    <lineage>
        <taxon>Bacteria</taxon>
        <taxon>Pseudomonadati</taxon>
        <taxon>Planctomycetota</taxon>
        <taxon>Planctomycetia</taxon>
        <taxon>Gemmatales</taxon>
        <taxon>Gemmataceae</taxon>
        <taxon>Gemmata</taxon>
    </lineage>
</organism>
<sequence>MKCAGPATDPGILATGASYLRTVGPAYIGFGAGLALFFAAQGSGRVLQSIAAGFVRLTVAAVGGHLVVRECDLGLDALFQVMAAGLVLYGLVMVIVARRELGLVSDPLPTKIAG</sequence>
<evidence type="ECO:0000313" key="2">
    <source>
        <dbReference type="EMBL" id="VTR98017.1"/>
    </source>
</evidence>
<keyword evidence="1" id="KW-0472">Membrane</keyword>
<reference evidence="2 3" key="1">
    <citation type="submission" date="2019-05" db="EMBL/GenBank/DDBJ databases">
        <authorList>
            <consortium name="Science for Life Laboratories"/>
        </authorList>
    </citation>
    <scope>NUCLEOTIDE SEQUENCE [LARGE SCALE GENOMIC DNA]</scope>
    <source>
        <strain evidence="2">Soil9</strain>
    </source>
</reference>
<dbReference type="RefSeq" id="WP_162671456.1">
    <property type="nucleotide sequence ID" value="NZ_LR593886.1"/>
</dbReference>
<dbReference type="AlphaFoldDB" id="A0A6P2DAT6"/>
<gene>
    <name evidence="2" type="ORF">SOIL9_04270</name>
</gene>
<protein>
    <submittedName>
        <fullName evidence="2">Multidrug transporter MatE</fullName>
    </submittedName>
</protein>
<dbReference type="Proteomes" id="UP000464178">
    <property type="component" value="Chromosome"/>
</dbReference>
<keyword evidence="1" id="KW-1133">Transmembrane helix</keyword>
<dbReference type="KEGG" id="gms:SOIL9_04270"/>
<name>A0A6P2DAT6_9BACT</name>
<keyword evidence="3" id="KW-1185">Reference proteome</keyword>
<evidence type="ECO:0000313" key="3">
    <source>
        <dbReference type="Proteomes" id="UP000464178"/>
    </source>
</evidence>
<keyword evidence="1" id="KW-0812">Transmembrane</keyword>
<feature type="transmembrane region" description="Helical" evidence="1">
    <location>
        <begin position="78"/>
        <end position="97"/>
    </location>
</feature>
<dbReference type="EMBL" id="LR593886">
    <property type="protein sequence ID" value="VTR98017.1"/>
    <property type="molecule type" value="Genomic_DNA"/>
</dbReference>
<evidence type="ECO:0000256" key="1">
    <source>
        <dbReference type="SAM" id="Phobius"/>
    </source>
</evidence>
<proteinExistence type="predicted"/>
<feature type="transmembrane region" description="Helical" evidence="1">
    <location>
        <begin position="19"/>
        <end position="39"/>
    </location>
</feature>
<feature type="transmembrane region" description="Helical" evidence="1">
    <location>
        <begin position="46"/>
        <end position="66"/>
    </location>
</feature>
<accession>A0A6P2DAT6</accession>